<dbReference type="InParanoid" id="E8N179"/>
<evidence type="ECO:0008006" key="3">
    <source>
        <dbReference type="Google" id="ProtNLM"/>
    </source>
</evidence>
<reference evidence="1 2" key="1">
    <citation type="submission" date="2010-12" db="EMBL/GenBank/DDBJ databases">
        <title>Whole genome sequence of Anaerolinea thermophila UNI-1.</title>
        <authorList>
            <person name="Narita-Yamada S."/>
            <person name="Kishi E."/>
            <person name="Watanabe Y."/>
            <person name="Takasaki K."/>
            <person name="Ankai A."/>
            <person name="Oguchi A."/>
            <person name="Fukui S."/>
            <person name="Takahashi M."/>
            <person name="Yashiro I."/>
            <person name="Hosoyama A."/>
            <person name="Sekiguchi Y."/>
            <person name="Hanada S."/>
            <person name="Fujita N."/>
        </authorList>
    </citation>
    <scope>NUCLEOTIDE SEQUENCE [LARGE SCALE GENOMIC DNA]</scope>
    <source>
        <strain evidence="2">DSM 14523 / JCM 11388 / NBRC 100420 / UNI-1</strain>
    </source>
</reference>
<evidence type="ECO:0000313" key="2">
    <source>
        <dbReference type="Proteomes" id="UP000008922"/>
    </source>
</evidence>
<dbReference type="HOGENOM" id="CLU_1552109_0_0_0"/>
<proteinExistence type="predicted"/>
<accession>E8N179</accession>
<dbReference type="AlphaFoldDB" id="E8N179"/>
<dbReference type="KEGG" id="atm:ANT_27960"/>
<protein>
    <recommendedName>
        <fullName evidence="3">Lipoprotein</fullName>
    </recommendedName>
</protein>
<name>E8N179_ANATU</name>
<evidence type="ECO:0000313" key="1">
    <source>
        <dbReference type="EMBL" id="BAJ64822.1"/>
    </source>
</evidence>
<sequence length="172" mass="18606">MSLIKGCDMKHFHRVLWLMLIGLLGMASCAPLSVPEGQPSATVSSLEAKSLPQWQVRLSQSGGFAGVSRRVELDSNGALKVSDENSGVEITTNLPPEALKEIAALVLEAQAGEQKPVPPGSACRDCFNYVLTIERDGERIQVRADDMTLNQVPLEPLISRLLELQKEALSGK</sequence>
<keyword evidence="2" id="KW-1185">Reference proteome</keyword>
<dbReference type="PROSITE" id="PS51257">
    <property type="entry name" value="PROKAR_LIPOPROTEIN"/>
    <property type="match status" value="1"/>
</dbReference>
<dbReference type="EMBL" id="AP012029">
    <property type="protein sequence ID" value="BAJ64822.1"/>
    <property type="molecule type" value="Genomic_DNA"/>
</dbReference>
<gene>
    <name evidence="1" type="ordered locus">ANT_27960</name>
</gene>
<dbReference type="Proteomes" id="UP000008922">
    <property type="component" value="Chromosome"/>
</dbReference>
<organism evidence="1 2">
    <name type="scientific">Anaerolinea thermophila (strain DSM 14523 / JCM 11388 / NBRC 100420 / UNI-1)</name>
    <dbReference type="NCBI Taxonomy" id="926569"/>
    <lineage>
        <taxon>Bacteria</taxon>
        <taxon>Bacillati</taxon>
        <taxon>Chloroflexota</taxon>
        <taxon>Anaerolineae</taxon>
        <taxon>Anaerolineales</taxon>
        <taxon>Anaerolineaceae</taxon>
        <taxon>Anaerolinea</taxon>
    </lineage>
</organism>